<dbReference type="NCBIfam" id="TIGR02281">
    <property type="entry name" value="clan_AA_DTGA"/>
    <property type="match status" value="1"/>
</dbReference>
<dbReference type="OrthoDB" id="947490at2"/>
<evidence type="ECO:0000313" key="1">
    <source>
        <dbReference type="EMBL" id="SHJ17163.1"/>
    </source>
</evidence>
<dbReference type="EMBL" id="FQZH01000002">
    <property type="protein sequence ID" value="SHJ17163.1"/>
    <property type="molecule type" value="Genomic_DNA"/>
</dbReference>
<keyword evidence="2" id="KW-1185">Reference proteome</keyword>
<gene>
    <name evidence="1" type="ORF">SAMN05444337_1429</name>
</gene>
<dbReference type="RefSeq" id="WP_084656904.1">
    <property type="nucleotide sequence ID" value="NZ_CP045292.1"/>
</dbReference>
<dbReference type="CDD" id="cd05483">
    <property type="entry name" value="retropepsin_like_bacteria"/>
    <property type="match status" value="1"/>
</dbReference>
<dbReference type="Gene3D" id="2.40.70.10">
    <property type="entry name" value="Acid Proteases"/>
    <property type="match status" value="1"/>
</dbReference>
<keyword evidence="1" id="KW-0645">Protease</keyword>
<dbReference type="InterPro" id="IPR034122">
    <property type="entry name" value="Retropepsin-like_bacterial"/>
</dbReference>
<dbReference type="InterPro" id="IPR001969">
    <property type="entry name" value="Aspartic_peptidase_AS"/>
</dbReference>
<dbReference type="PROSITE" id="PS00141">
    <property type="entry name" value="ASP_PROTEASE"/>
    <property type="match status" value="1"/>
</dbReference>
<evidence type="ECO:0000313" key="2">
    <source>
        <dbReference type="Proteomes" id="UP000184232"/>
    </source>
</evidence>
<dbReference type="GO" id="GO:0006508">
    <property type="term" value="P:proteolysis"/>
    <property type="evidence" value="ECO:0007669"/>
    <property type="project" value="UniProtKB-KW"/>
</dbReference>
<dbReference type="Proteomes" id="UP000184232">
    <property type="component" value="Unassembled WGS sequence"/>
</dbReference>
<dbReference type="STRING" id="683124.SAMN05444337_1429"/>
<proteinExistence type="predicted"/>
<keyword evidence="1" id="KW-0378">Hydrolase</keyword>
<protein>
    <submittedName>
        <fullName evidence="1">Clan AA aspartic protease, TIGR02281 family</fullName>
    </submittedName>
</protein>
<dbReference type="InterPro" id="IPR021109">
    <property type="entry name" value="Peptidase_aspartic_dom_sf"/>
</dbReference>
<dbReference type="Pfam" id="PF13975">
    <property type="entry name" value="gag-asp_proteas"/>
    <property type="match status" value="1"/>
</dbReference>
<accession>A0A1M6H4P8</accession>
<organism evidence="1 2">
    <name type="scientific">Flavobacterium haoranii</name>
    <dbReference type="NCBI Taxonomy" id="683124"/>
    <lineage>
        <taxon>Bacteria</taxon>
        <taxon>Pseudomonadati</taxon>
        <taxon>Bacteroidota</taxon>
        <taxon>Flavobacteriia</taxon>
        <taxon>Flavobacteriales</taxon>
        <taxon>Flavobacteriaceae</taxon>
        <taxon>Flavobacterium</taxon>
    </lineage>
</organism>
<name>A0A1M6H4P8_9FLAO</name>
<dbReference type="GO" id="GO:0004190">
    <property type="term" value="F:aspartic-type endopeptidase activity"/>
    <property type="evidence" value="ECO:0007669"/>
    <property type="project" value="InterPro"/>
</dbReference>
<sequence>MNKFKLNKIIILIFFLFNISTFSQTRIEMEEVNGVYMIPCKVNGLPLKFIFDTGASDVTISKTEALFMIKNGYLRNEDIGDKEYYTLANGNTVEGIVINLKEIEIGGVKIENIKASVVLEQKAPLLLGQSALQKLGTYKIIGSTFVLEDYSSNTVLSILDKKNGFKTLKLGTKFNELPYFFKTAEFAVNKKENLAIGIIKDAPDEFKTIFDIKMDFLVVTIDLDTKTLNGIQLLKVYSTIIEDDKTVLPSVEDYKYLNYMYYRVLGVKPSFFKQDFLDSKKIASTEGGYSYWKGENVLLSVGNELSEVKLTKDYKPASIFNLKITYTKNENQSLDSLFDKF</sequence>
<dbReference type="SUPFAM" id="SSF50630">
    <property type="entry name" value="Acid proteases"/>
    <property type="match status" value="1"/>
</dbReference>
<reference evidence="1 2" key="1">
    <citation type="submission" date="2016-11" db="EMBL/GenBank/DDBJ databases">
        <authorList>
            <person name="Jaros S."/>
            <person name="Januszkiewicz K."/>
            <person name="Wedrychowicz H."/>
        </authorList>
    </citation>
    <scope>NUCLEOTIDE SEQUENCE [LARGE SCALE GENOMIC DNA]</scope>
    <source>
        <strain evidence="1 2">DSM 22807</strain>
    </source>
</reference>
<dbReference type="AlphaFoldDB" id="A0A1M6H4P8"/>
<dbReference type="InterPro" id="IPR011969">
    <property type="entry name" value="Clan_AA_Asp_peptidase_C"/>
</dbReference>